<evidence type="ECO:0000256" key="1">
    <source>
        <dbReference type="SAM" id="SignalP"/>
    </source>
</evidence>
<sequence length="389" mass="45099">MKKSSLFILALSASTILGACSFQKDPSKPSKVVEVVEVPKEVKVGMTKEEIYEDISKSSELKFPDKLKVADKLDDEEMFLKLLDEVDFFNVNEVGEDGLTALQLFLREDVEIGHVLSLLRKGASLYVPIAGTEYTGFDFLKKKNSEWNEVRSQLPFNDLYLYENTSFYSLEALYDSYDRTRFPMLKHLPGKQPLICQTLGYARAYRDFESMDVKRVKFFDLLQMIEKREGTFEFKDPFAFVKAAFVMEDIGAFDFFLKKLGRELNKEERLKLIETFDEATLYWVRDAHHFLSFSEAEIVVVGEQILKNVEKKKIKKMMQEIQSSSVLDMLIKKHPSAYAVAYDRIKTEEFNPYFDDECAACEVRNSIKRRENTSIEKKPSELIRIECAD</sequence>
<dbReference type="EMBL" id="CP002930">
    <property type="protein sequence ID" value="AFY00622.1"/>
    <property type="molecule type" value="Genomic_DNA"/>
</dbReference>
<dbReference type="KEGG" id="bbat:Bdt_0922"/>
<dbReference type="STRING" id="1069642.Bdt_0922"/>
<protein>
    <recommendedName>
        <fullName evidence="4">Lipoprotein</fullName>
    </recommendedName>
</protein>
<dbReference type="HOGENOM" id="CLU_709154_0_0_7"/>
<name>K7ZEL9_BDEBC</name>
<accession>K7ZEL9</accession>
<dbReference type="OrthoDB" id="10019447at2"/>
<keyword evidence="1" id="KW-0732">Signal</keyword>
<feature type="signal peptide" evidence="1">
    <location>
        <begin position="1"/>
        <end position="19"/>
    </location>
</feature>
<evidence type="ECO:0000313" key="2">
    <source>
        <dbReference type="EMBL" id="AFY00622.1"/>
    </source>
</evidence>
<reference evidence="2 3" key="1">
    <citation type="journal article" date="2012" name="BMC Genomics">
        <title>Genome analysis of a simultaneously predatory and prey-independent, novel Bdellovibrio bacteriovorus from the River Tiber, supports in silico predictions of both ancient and recent lateral gene transfer from diverse bacteria.</title>
        <authorList>
            <person name="Hobley L."/>
            <person name="Lerner T.R."/>
            <person name="Williams L.E."/>
            <person name="Lambert C."/>
            <person name="Till R."/>
            <person name="Milner D.S."/>
            <person name="Basford S.M."/>
            <person name="Capeness M.J."/>
            <person name="Fenton A.K."/>
            <person name="Atterbury R.J."/>
            <person name="Harris M.A."/>
            <person name="Sockett R.E."/>
        </authorList>
    </citation>
    <scope>NUCLEOTIDE SEQUENCE [LARGE SCALE GENOMIC DNA]</scope>
    <source>
        <strain evidence="2 3">Tiberius</strain>
    </source>
</reference>
<dbReference type="PROSITE" id="PS51257">
    <property type="entry name" value="PROKAR_LIPOPROTEIN"/>
    <property type="match status" value="1"/>
</dbReference>
<organism evidence="2 3">
    <name type="scientific">Bdellovibrio bacteriovorus str. Tiberius</name>
    <dbReference type="NCBI Taxonomy" id="1069642"/>
    <lineage>
        <taxon>Bacteria</taxon>
        <taxon>Pseudomonadati</taxon>
        <taxon>Bdellovibrionota</taxon>
        <taxon>Bdellovibrionia</taxon>
        <taxon>Bdellovibrionales</taxon>
        <taxon>Pseudobdellovibrionaceae</taxon>
        <taxon>Bdellovibrio</taxon>
    </lineage>
</organism>
<dbReference type="RefSeq" id="WP_015090096.1">
    <property type="nucleotide sequence ID" value="NC_019567.1"/>
</dbReference>
<dbReference type="PATRIC" id="fig|1069642.3.peg.907"/>
<dbReference type="AlphaFoldDB" id="K7ZEL9"/>
<evidence type="ECO:0008006" key="4">
    <source>
        <dbReference type="Google" id="ProtNLM"/>
    </source>
</evidence>
<dbReference type="Proteomes" id="UP000010074">
    <property type="component" value="Chromosome"/>
</dbReference>
<gene>
    <name evidence="2" type="ORF">Bdt_0922</name>
</gene>
<evidence type="ECO:0000313" key="3">
    <source>
        <dbReference type="Proteomes" id="UP000010074"/>
    </source>
</evidence>
<feature type="chain" id="PRO_5003915903" description="Lipoprotein" evidence="1">
    <location>
        <begin position="20"/>
        <end position="389"/>
    </location>
</feature>
<proteinExistence type="predicted"/>